<dbReference type="EMBL" id="SACL01000013">
    <property type="protein sequence ID" value="RVT90650.1"/>
    <property type="molecule type" value="Genomic_DNA"/>
</dbReference>
<protein>
    <submittedName>
        <fullName evidence="2">ATP-binding protein</fullName>
    </submittedName>
</protein>
<dbReference type="Proteomes" id="UP000282957">
    <property type="component" value="Unassembled WGS sequence"/>
</dbReference>
<evidence type="ECO:0000313" key="2">
    <source>
        <dbReference type="EMBL" id="RVT90650.1"/>
    </source>
</evidence>
<reference evidence="2 3" key="1">
    <citation type="submission" date="2019-01" db="EMBL/GenBank/DDBJ databases">
        <authorList>
            <person name="Chen W.-M."/>
        </authorList>
    </citation>
    <scope>NUCLEOTIDE SEQUENCE [LARGE SCALE GENOMIC DNA]</scope>
    <source>
        <strain evidence="2 3">CCP-6</strain>
    </source>
</reference>
<gene>
    <name evidence="2" type="ORF">EOD42_23505</name>
</gene>
<organism evidence="2 3">
    <name type="scientific">Rhodovarius crocodyli</name>
    <dbReference type="NCBI Taxonomy" id="1979269"/>
    <lineage>
        <taxon>Bacteria</taxon>
        <taxon>Pseudomonadati</taxon>
        <taxon>Pseudomonadota</taxon>
        <taxon>Alphaproteobacteria</taxon>
        <taxon>Acetobacterales</taxon>
        <taxon>Roseomonadaceae</taxon>
        <taxon>Rhodovarius</taxon>
    </lineage>
</organism>
<dbReference type="AlphaFoldDB" id="A0A437LZ09"/>
<accession>A0A437LZ09</accession>
<evidence type="ECO:0000256" key="1">
    <source>
        <dbReference type="SAM" id="MobiDB-lite"/>
    </source>
</evidence>
<keyword evidence="2" id="KW-0547">Nucleotide-binding</keyword>
<name>A0A437LZ09_9PROT</name>
<dbReference type="SUPFAM" id="SSF55874">
    <property type="entry name" value="ATPase domain of HSP90 chaperone/DNA topoisomerase II/histidine kinase"/>
    <property type="match status" value="1"/>
</dbReference>
<comment type="caution">
    <text evidence="2">The sequence shown here is derived from an EMBL/GenBank/DDBJ whole genome shotgun (WGS) entry which is preliminary data.</text>
</comment>
<dbReference type="GO" id="GO:0005524">
    <property type="term" value="F:ATP binding"/>
    <property type="evidence" value="ECO:0007669"/>
    <property type="project" value="UniProtKB-KW"/>
</dbReference>
<keyword evidence="2" id="KW-0067">ATP-binding</keyword>
<keyword evidence="3" id="KW-1185">Reference proteome</keyword>
<evidence type="ECO:0000313" key="3">
    <source>
        <dbReference type="Proteomes" id="UP000282957"/>
    </source>
</evidence>
<dbReference type="InterPro" id="IPR036890">
    <property type="entry name" value="HATPase_C_sf"/>
</dbReference>
<dbReference type="OrthoDB" id="8404469at2"/>
<proteinExistence type="predicted"/>
<feature type="compositionally biased region" description="Basic and acidic residues" evidence="1">
    <location>
        <begin position="391"/>
        <end position="402"/>
    </location>
</feature>
<sequence length="555" mass="61032">MIERCPKTMMIRELLKNAMEAAAAETGVAGRVEFSPLNLGEVTKLAIWNTGRGLTAAELDQMCDIASSIRKETGLDRNFGMGAKVAALPSNQLGMRYRSAHEGTVHEVVIGKYDGVYGRLLRADAEGAMAGVLPATEAAAAEGRDAAGEWTEVVLMGNDEQQNTVTDPYNGNPRSPAAWLYEAVRGRFFRFPANLDIVFCRGIAGLRDDRSLVSTADSLAALEQYEAVRTPEGIVIHYAFDPRLVDQTVRHPSMPWASNEGRLALVHRDECYGVLRGALWLKESPSFGIPFLARGISILIELPDDYPVLTDAYREFLRYRNDRQDQVKPNDFAALVVKHQPAWLIELLASAMPDADYLDDVLAEMSLLLEEMGVALRRPGQAPRFAPPRAPDPEREREREGEPEPPPFKAEKPPAILLLRNSADVSERGLTYRAAAYYPETHQLHVNLLYPAVTDVAQSLASWERPELDLEGVRLAAQLAAERSMVARVARSLAYGLAKRGRPREWADGHLRVVFSSEALTLAADDIRTGQAEIEAIFNEALKAVGPAAAPDEAA</sequence>
<feature type="region of interest" description="Disordered" evidence="1">
    <location>
        <begin position="380"/>
        <end position="411"/>
    </location>
</feature>